<feature type="region of interest" description="Disordered" evidence="8">
    <location>
        <begin position="247"/>
        <end position="285"/>
    </location>
</feature>
<feature type="compositionally biased region" description="Low complexity" evidence="8">
    <location>
        <begin position="260"/>
        <end position="271"/>
    </location>
</feature>
<dbReference type="GO" id="GO:0003964">
    <property type="term" value="F:RNA-directed DNA polymerase activity"/>
    <property type="evidence" value="ECO:0007669"/>
    <property type="project" value="UniProtKB-KW"/>
</dbReference>
<evidence type="ECO:0000256" key="2">
    <source>
        <dbReference type="ARBA" id="ARBA00022695"/>
    </source>
</evidence>
<dbReference type="Pfam" id="PF17917">
    <property type="entry name" value="RT_RNaseH"/>
    <property type="match status" value="1"/>
</dbReference>
<dbReference type="SMART" id="SM00343">
    <property type="entry name" value="ZnF_C2HC"/>
    <property type="match status" value="2"/>
</dbReference>
<dbReference type="InterPro" id="IPR001969">
    <property type="entry name" value="Aspartic_peptidase_AS"/>
</dbReference>
<dbReference type="InterPro" id="IPR032567">
    <property type="entry name" value="RTL1-rel"/>
</dbReference>
<keyword evidence="1" id="KW-0808">Transferase</keyword>
<dbReference type="EMBL" id="BQNB010009664">
    <property type="protein sequence ID" value="GJS66646.1"/>
    <property type="molecule type" value="Genomic_DNA"/>
</dbReference>
<protein>
    <submittedName>
        <fullName evidence="10">Reverse transcriptase domain-containing protein</fullName>
    </submittedName>
</protein>
<feature type="compositionally biased region" description="Basic and acidic residues" evidence="8">
    <location>
        <begin position="247"/>
        <end position="259"/>
    </location>
</feature>
<dbReference type="SUPFAM" id="SSF50630">
    <property type="entry name" value="Acid proteases"/>
    <property type="match status" value="1"/>
</dbReference>
<keyword evidence="11" id="KW-1185">Reference proteome</keyword>
<evidence type="ECO:0000256" key="4">
    <source>
        <dbReference type="ARBA" id="ARBA00022759"/>
    </source>
</evidence>
<keyword evidence="6 10" id="KW-0695">RNA-directed DNA polymerase</keyword>
<keyword evidence="7" id="KW-0863">Zinc-finger</keyword>
<organism evidence="10 11">
    <name type="scientific">Tanacetum coccineum</name>
    <dbReference type="NCBI Taxonomy" id="301880"/>
    <lineage>
        <taxon>Eukaryota</taxon>
        <taxon>Viridiplantae</taxon>
        <taxon>Streptophyta</taxon>
        <taxon>Embryophyta</taxon>
        <taxon>Tracheophyta</taxon>
        <taxon>Spermatophyta</taxon>
        <taxon>Magnoliopsida</taxon>
        <taxon>eudicotyledons</taxon>
        <taxon>Gunneridae</taxon>
        <taxon>Pentapetalae</taxon>
        <taxon>asterids</taxon>
        <taxon>campanulids</taxon>
        <taxon>Asterales</taxon>
        <taxon>Asteraceae</taxon>
        <taxon>Asteroideae</taxon>
        <taxon>Anthemideae</taxon>
        <taxon>Anthemidinae</taxon>
        <taxon>Tanacetum</taxon>
    </lineage>
</organism>
<name>A0ABQ4XP90_9ASTR</name>
<dbReference type="SUPFAM" id="SSF57756">
    <property type="entry name" value="Retrovirus zinc finger-like domains"/>
    <property type="match status" value="1"/>
</dbReference>
<gene>
    <name evidence="10" type="ORF">Tco_0681210</name>
</gene>
<dbReference type="InterPro" id="IPR021109">
    <property type="entry name" value="Peptidase_aspartic_dom_sf"/>
</dbReference>
<evidence type="ECO:0000256" key="6">
    <source>
        <dbReference type="ARBA" id="ARBA00022918"/>
    </source>
</evidence>
<evidence type="ECO:0000256" key="8">
    <source>
        <dbReference type="SAM" id="MobiDB-lite"/>
    </source>
</evidence>
<evidence type="ECO:0000256" key="3">
    <source>
        <dbReference type="ARBA" id="ARBA00022722"/>
    </source>
</evidence>
<dbReference type="PANTHER" id="PTHR15503:SF45">
    <property type="entry name" value="RNA-DIRECTED DNA POLYMERASE HOMOLOG"/>
    <property type="match status" value="1"/>
</dbReference>
<dbReference type="Gene3D" id="4.10.60.10">
    <property type="entry name" value="Zinc finger, CCHC-type"/>
    <property type="match status" value="1"/>
</dbReference>
<dbReference type="CDD" id="cd00303">
    <property type="entry name" value="retropepsin_like"/>
    <property type="match status" value="1"/>
</dbReference>
<feature type="domain" description="CCHC-type" evidence="9">
    <location>
        <begin position="337"/>
        <end position="352"/>
    </location>
</feature>
<dbReference type="InterPro" id="IPR041373">
    <property type="entry name" value="RT_RNaseH"/>
</dbReference>
<evidence type="ECO:0000313" key="10">
    <source>
        <dbReference type="EMBL" id="GJS66646.1"/>
    </source>
</evidence>
<keyword evidence="4" id="KW-0255">Endonuclease</keyword>
<dbReference type="InterPro" id="IPR036875">
    <property type="entry name" value="Znf_CCHC_sf"/>
</dbReference>
<dbReference type="Pfam" id="PF00098">
    <property type="entry name" value="zf-CCHC"/>
    <property type="match status" value="2"/>
</dbReference>
<dbReference type="Gene3D" id="2.40.70.10">
    <property type="entry name" value="Acid Proteases"/>
    <property type="match status" value="1"/>
</dbReference>
<reference evidence="10" key="2">
    <citation type="submission" date="2022-01" db="EMBL/GenBank/DDBJ databases">
        <authorList>
            <person name="Yamashiro T."/>
            <person name="Shiraishi A."/>
            <person name="Satake H."/>
            <person name="Nakayama K."/>
        </authorList>
    </citation>
    <scope>NUCLEOTIDE SEQUENCE</scope>
</reference>
<keyword evidence="7" id="KW-0862">Zinc</keyword>
<evidence type="ECO:0000256" key="7">
    <source>
        <dbReference type="PROSITE-ProRule" id="PRU00047"/>
    </source>
</evidence>
<keyword evidence="7" id="KW-0479">Metal-binding</keyword>
<dbReference type="PANTHER" id="PTHR15503">
    <property type="entry name" value="LDOC1 RELATED"/>
    <property type="match status" value="1"/>
</dbReference>
<evidence type="ECO:0000256" key="1">
    <source>
        <dbReference type="ARBA" id="ARBA00022679"/>
    </source>
</evidence>
<dbReference type="PROSITE" id="PS50158">
    <property type="entry name" value="ZF_CCHC"/>
    <property type="match status" value="2"/>
</dbReference>
<accession>A0ABQ4XP90</accession>
<reference evidence="10" key="1">
    <citation type="journal article" date="2022" name="Int. J. Mol. Sci.">
        <title>Draft Genome of Tanacetum Coccineum: Genomic Comparison of Closely Related Tanacetum-Family Plants.</title>
        <authorList>
            <person name="Yamashiro T."/>
            <person name="Shiraishi A."/>
            <person name="Nakayama K."/>
            <person name="Satake H."/>
        </authorList>
    </citation>
    <scope>NUCLEOTIDE SEQUENCE</scope>
</reference>
<dbReference type="Pfam" id="PF08284">
    <property type="entry name" value="RVP_2"/>
    <property type="match status" value="1"/>
</dbReference>
<evidence type="ECO:0000256" key="5">
    <source>
        <dbReference type="ARBA" id="ARBA00022801"/>
    </source>
</evidence>
<keyword evidence="2" id="KW-0548">Nucleotidyltransferase</keyword>
<evidence type="ECO:0000259" key="9">
    <source>
        <dbReference type="PROSITE" id="PS50158"/>
    </source>
</evidence>
<dbReference type="PROSITE" id="PS00141">
    <property type="entry name" value="ASP_PROTEASE"/>
    <property type="match status" value="1"/>
</dbReference>
<comment type="caution">
    <text evidence="10">The sequence shown here is derived from an EMBL/GenBank/DDBJ whole genome shotgun (WGS) entry which is preliminary data.</text>
</comment>
<proteinExistence type="predicted"/>
<sequence length="766" mass="85969">MYQADHQRQVQLAKALKLLKGLQTQMVEFQRQHRPTKGLVQPDAPGEAGLYRSFVWVLCFLVIQEKMATKERRPTRLKPGEHQHELQTLLPTTSVTNAQIQAMINEGVTAALAARDATRNGDDSHTSGTGARRPVQVARECTYPDFLKCQHLNFKGTEGVVGLTHWFEKMESVKGTDVVTYSQRFQELALMCDRMFPEEIDQVEKYVGGLPDTIHGSVMATKPKTMQDAIEFATELMDKKINTWAERQADNKRKSDDTARNNQNQQPNKRQNTGRAYVAGNGDRRPYEGPRPLCSKCNYHHDGPCAPKCHKCNRFGHLSRDCRNPPNVNTGANQRACFECGAQGHFKKDCPKLKNNNNRGNRVGNAKAQAKVYAMGNTGANPDNNVVTGTFLLNNRYASILFDTGADRSFVSTAFSSRIVITPTALDHDYNVELADGRIVGLNTIIRGCTLNFLNHPFNIDLMPVELGSFDVIIGMDWLAKYHAVIVCAEKIVRIPFGDEILIVRGDGSSNKHGTRLNIISCTKAPSRVFNEGFTLYTTRRRQVEFRIDLVPGATPVARAPYRLAPSKMKEHVATAELTGQRLHNTKFSPWGASDSVCKEKDGAYPRIADLELLKKGRIVRQVSPSMNSDLPGYIPRHVIDVEQSCASAPILALTEEEIFHRILRSSKKVWALSDFALKFGGTICTEPSATLFTDHKSLQHILDQKELNMRQRRWLELLSEYDANIVITPGKSECDADALIRGTRTTKGRSLRDTDWLWILPKQNR</sequence>
<evidence type="ECO:0000313" key="11">
    <source>
        <dbReference type="Proteomes" id="UP001151760"/>
    </source>
</evidence>
<dbReference type="Proteomes" id="UP001151760">
    <property type="component" value="Unassembled WGS sequence"/>
</dbReference>
<keyword evidence="3" id="KW-0540">Nuclease</keyword>
<keyword evidence="5" id="KW-0378">Hydrolase</keyword>
<dbReference type="InterPro" id="IPR001878">
    <property type="entry name" value="Znf_CCHC"/>
</dbReference>
<feature type="domain" description="CCHC-type" evidence="9">
    <location>
        <begin position="308"/>
        <end position="324"/>
    </location>
</feature>